<dbReference type="eggNOG" id="COG1216">
    <property type="taxonomic scope" value="Bacteria"/>
</dbReference>
<evidence type="ECO:0000259" key="3">
    <source>
        <dbReference type="Pfam" id="PF00535"/>
    </source>
</evidence>
<dbReference type="InterPro" id="IPR001173">
    <property type="entry name" value="Glyco_trans_2-like"/>
</dbReference>
<comment type="similarity">
    <text evidence="1">Belongs to the glycosyltransferase 2 family. WaaE/KdtX subfamily.</text>
</comment>
<evidence type="ECO:0000256" key="1">
    <source>
        <dbReference type="ARBA" id="ARBA00038494"/>
    </source>
</evidence>
<reference evidence="4 5" key="1">
    <citation type="journal article" date="2010" name="Stand. Genomic Sci.">
        <title>Complete genome sequence of Cellulophaga algicola type strain (IC166).</title>
        <authorList>
            <person name="Abt B."/>
            <person name="Lu M."/>
            <person name="Misra M."/>
            <person name="Han C."/>
            <person name="Nolan M."/>
            <person name="Lucas S."/>
            <person name="Hammon N."/>
            <person name="Deshpande S."/>
            <person name="Cheng J.F."/>
            <person name="Tapia R."/>
            <person name="Goodwin L."/>
            <person name="Pitluck S."/>
            <person name="Liolios K."/>
            <person name="Pagani I."/>
            <person name="Ivanova N."/>
            <person name="Mavromatis K."/>
            <person name="Ovchinikova G."/>
            <person name="Pati A."/>
            <person name="Chen A."/>
            <person name="Palaniappan K."/>
            <person name="Land M."/>
            <person name="Hauser L."/>
            <person name="Chang Y.J."/>
            <person name="Jeffries C.D."/>
            <person name="Detter J.C."/>
            <person name="Brambilla E."/>
            <person name="Rohde M."/>
            <person name="Tindall B.J."/>
            <person name="Goker M."/>
            <person name="Woyke T."/>
            <person name="Bristow J."/>
            <person name="Eisen J.A."/>
            <person name="Markowitz V."/>
            <person name="Hugenholtz P."/>
            <person name="Kyrpides N.C."/>
            <person name="Klenk H.P."/>
            <person name="Lapidus A."/>
        </authorList>
    </citation>
    <scope>NUCLEOTIDE SEQUENCE [LARGE SCALE GENOMIC DNA]</scope>
    <source>
        <strain evidence="5">DSM 14237 / IC166 / ACAM 630</strain>
    </source>
</reference>
<dbReference type="PANTHER" id="PTHR43630">
    <property type="entry name" value="POLY-BETA-1,6-N-ACETYL-D-GLUCOSAMINE SYNTHASE"/>
    <property type="match status" value="1"/>
</dbReference>
<evidence type="ECO:0000313" key="4">
    <source>
        <dbReference type="EMBL" id="ADV50081.1"/>
    </source>
</evidence>
<evidence type="ECO:0000256" key="2">
    <source>
        <dbReference type="SAM" id="Phobius"/>
    </source>
</evidence>
<dbReference type="HOGENOM" id="CLU_065962_1_0_10"/>
<dbReference type="Gene3D" id="3.90.550.10">
    <property type="entry name" value="Spore Coat Polysaccharide Biosynthesis Protein SpsA, Chain A"/>
    <property type="match status" value="1"/>
</dbReference>
<dbReference type="InterPro" id="IPR029044">
    <property type="entry name" value="Nucleotide-diphossugar_trans"/>
</dbReference>
<dbReference type="OrthoDB" id="9815923at2"/>
<keyword evidence="5" id="KW-1185">Reference proteome</keyword>
<keyword evidence="2" id="KW-0472">Membrane</keyword>
<keyword evidence="2" id="KW-0812">Transmembrane</keyword>
<evidence type="ECO:0000313" key="5">
    <source>
        <dbReference type="Proteomes" id="UP000008634"/>
    </source>
</evidence>
<accession>E6XCU0</accession>
<keyword evidence="4" id="KW-0808">Transferase</keyword>
<feature type="domain" description="Glycosyltransferase 2-like" evidence="3">
    <location>
        <begin position="10"/>
        <end position="126"/>
    </location>
</feature>
<feature type="transmembrane region" description="Helical" evidence="2">
    <location>
        <begin position="202"/>
        <end position="221"/>
    </location>
</feature>
<dbReference type="EMBL" id="CP002453">
    <property type="protein sequence ID" value="ADV50081.1"/>
    <property type="molecule type" value="Genomic_DNA"/>
</dbReference>
<dbReference type="Pfam" id="PF00535">
    <property type="entry name" value="Glycos_transf_2"/>
    <property type="match status" value="1"/>
</dbReference>
<sequence length="257" mass="30522">MDQKRKVKLSALIITYNEIGYIEKCIASVAFADEVIVVDSFSTDGTYEFLKKHPKVEVEQHPFKDFTSQKSYTLKKATNEWILFLDADEEVSPSLQSEILQCINSEQHHNAYWFYRIFMFKTSPMRFSGTQTDKNIRLFKRSCVSFDEGRLVHEKLEVEGAIGFMKEKLIHYCYKNHEDYKDKIIKYGKMKALQQYKKKKKFVYIMLIFNPIWKFLQRYFIRLGFLDGTKGFTICYLNALGSYKGYKELRRLEKVVK</sequence>
<keyword evidence="2" id="KW-1133">Transmembrane helix</keyword>
<dbReference type="GO" id="GO:0016740">
    <property type="term" value="F:transferase activity"/>
    <property type="evidence" value="ECO:0007669"/>
    <property type="project" value="UniProtKB-KW"/>
</dbReference>
<dbReference type="STRING" id="688270.Celal_2800"/>
<dbReference type="CDD" id="cd02511">
    <property type="entry name" value="Beta4Glucosyltransferase"/>
    <property type="match status" value="1"/>
</dbReference>
<proteinExistence type="inferred from homology"/>
<protein>
    <submittedName>
        <fullName evidence="4">Glycosyl transferase family 2</fullName>
    </submittedName>
</protein>
<dbReference type="AlphaFoldDB" id="E6XCU0"/>
<gene>
    <name evidence="4" type="ordered locus">Celal_2800</name>
</gene>
<dbReference type="PANTHER" id="PTHR43630:SF2">
    <property type="entry name" value="GLYCOSYLTRANSFERASE"/>
    <property type="match status" value="1"/>
</dbReference>
<dbReference type="KEGG" id="cao:Celal_2800"/>
<name>E6XCU0_CELAD</name>
<dbReference type="RefSeq" id="WP_013551550.1">
    <property type="nucleotide sequence ID" value="NC_014934.1"/>
</dbReference>
<organism evidence="4 5">
    <name type="scientific">Cellulophaga algicola (strain DSM 14237 / IC166 / ACAM 630)</name>
    <dbReference type="NCBI Taxonomy" id="688270"/>
    <lineage>
        <taxon>Bacteria</taxon>
        <taxon>Pseudomonadati</taxon>
        <taxon>Bacteroidota</taxon>
        <taxon>Flavobacteriia</taxon>
        <taxon>Flavobacteriales</taxon>
        <taxon>Flavobacteriaceae</taxon>
        <taxon>Cellulophaga</taxon>
    </lineage>
</organism>
<dbReference type="Proteomes" id="UP000008634">
    <property type="component" value="Chromosome"/>
</dbReference>
<dbReference type="SUPFAM" id="SSF53448">
    <property type="entry name" value="Nucleotide-diphospho-sugar transferases"/>
    <property type="match status" value="1"/>
</dbReference>